<name>A0ACB9E3H6_CICIN</name>
<protein>
    <submittedName>
        <fullName evidence="1">Uncharacterized protein</fullName>
    </submittedName>
</protein>
<sequence length="110" mass="12020">MRYAEVSNGIQVYQEAFWRPGTQYPTVDTWFTLDVSGASYSTGNVIFIGTHTTNVQRSTAVDTSFRTTRVLPPTTKGKTSKCLCSEGTTTVATLSTSLSQQPFLLVLDSV</sequence>
<proteinExistence type="predicted"/>
<keyword evidence="2" id="KW-1185">Reference proteome</keyword>
<gene>
    <name evidence="1" type="ORF">L2E82_25324</name>
</gene>
<comment type="caution">
    <text evidence="1">The sequence shown here is derived from an EMBL/GenBank/DDBJ whole genome shotgun (WGS) entry which is preliminary data.</text>
</comment>
<evidence type="ECO:0000313" key="1">
    <source>
        <dbReference type="EMBL" id="KAI3753276.1"/>
    </source>
</evidence>
<evidence type="ECO:0000313" key="2">
    <source>
        <dbReference type="Proteomes" id="UP001055811"/>
    </source>
</evidence>
<accession>A0ACB9E3H6</accession>
<reference evidence="1 2" key="2">
    <citation type="journal article" date="2022" name="Mol. Ecol. Resour.">
        <title>The genomes of chicory, endive, great burdock and yacon provide insights into Asteraceae paleo-polyploidization history and plant inulin production.</title>
        <authorList>
            <person name="Fan W."/>
            <person name="Wang S."/>
            <person name="Wang H."/>
            <person name="Wang A."/>
            <person name="Jiang F."/>
            <person name="Liu H."/>
            <person name="Zhao H."/>
            <person name="Xu D."/>
            <person name="Zhang Y."/>
        </authorList>
    </citation>
    <scope>NUCLEOTIDE SEQUENCE [LARGE SCALE GENOMIC DNA]</scope>
    <source>
        <strain evidence="2">cv. Punajuju</strain>
        <tissue evidence="1">Leaves</tissue>
    </source>
</reference>
<organism evidence="1 2">
    <name type="scientific">Cichorium intybus</name>
    <name type="common">Chicory</name>
    <dbReference type="NCBI Taxonomy" id="13427"/>
    <lineage>
        <taxon>Eukaryota</taxon>
        <taxon>Viridiplantae</taxon>
        <taxon>Streptophyta</taxon>
        <taxon>Embryophyta</taxon>
        <taxon>Tracheophyta</taxon>
        <taxon>Spermatophyta</taxon>
        <taxon>Magnoliopsida</taxon>
        <taxon>eudicotyledons</taxon>
        <taxon>Gunneridae</taxon>
        <taxon>Pentapetalae</taxon>
        <taxon>asterids</taxon>
        <taxon>campanulids</taxon>
        <taxon>Asterales</taxon>
        <taxon>Asteraceae</taxon>
        <taxon>Cichorioideae</taxon>
        <taxon>Cichorieae</taxon>
        <taxon>Cichoriinae</taxon>
        <taxon>Cichorium</taxon>
    </lineage>
</organism>
<dbReference type="EMBL" id="CM042012">
    <property type="protein sequence ID" value="KAI3753276.1"/>
    <property type="molecule type" value="Genomic_DNA"/>
</dbReference>
<dbReference type="Proteomes" id="UP001055811">
    <property type="component" value="Linkage Group LG04"/>
</dbReference>
<reference evidence="2" key="1">
    <citation type="journal article" date="2022" name="Mol. Ecol. Resour.">
        <title>The genomes of chicory, endive, great burdock and yacon provide insights into Asteraceae palaeo-polyploidization history and plant inulin production.</title>
        <authorList>
            <person name="Fan W."/>
            <person name="Wang S."/>
            <person name="Wang H."/>
            <person name="Wang A."/>
            <person name="Jiang F."/>
            <person name="Liu H."/>
            <person name="Zhao H."/>
            <person name="Xu D."/>
            <person name="Zhang Y."/>
        </authorList>
    </citation>
    <scope>NUCLEOTIDE SEQUENCE [LARGE SCALE GENOMIC DNA]</scope>
    <source>
        <strain evidence="2">cv. Punajuju</strain>
    </source>
</reference>